<name>A0A068SD96_9FUNG</name>
<dbReference type="Proteomes" id="UP000027586">
    <property type="component" value="Unassembled WGS sequence"/>
</dbReference>
<protein>
    <submittedName>
        <fullName evidence="1">Uncharacterized protein</fullName>
    </submittedName>
</protein>
<evidence type="ECO:0000313" key="1">
    <source>
        <dbReference type="EMBL" id="CDH59226.1"/>
    </source>
</evidence>
<dbReference type="EMBL" id="CBTN010000066">
    <property type="protein sequence ID" value="CDH59226.1"/>
    <property type="molecule type" value="Genomic_DNA"/>
</dbReference>
<organism evidence="1 2">
    <name type="scientific">Lichtheimia corymbifera JMRC:FSU:9682</name>
    <dbReference type="NCBI Taxonomy" id="1263082"/>
    <lineage>
        <taxon>Eukaryota</taxon>
        <taxon>Fungi</taxon>
        <taxon>Fungi incertae sedis</taxon>
        <taxon>Mucoromycota</taxon>
        <taxon>Mucoromycotina</taxon>
        <taxon>Mucoromycetes</taxon>
        <taxon>Mucorales</taxon>
        <taxon>Lichtheimiaceae</taxon>
        <taxon>Lichtheimia</taxon>
    </lineage>
</organism>
<proteinExistence type="predicted"/>
<dbReference type="AlphaFoldDB" id="A0A068SD96"/>
<evidence type="ECO:0000313" key="2">
    <source>
        <dbReference type="Proteomes" id="UP000027586"/>
    </source>
</evidence>
<comment type="caution">
    <text evidence="1">The sequence shown here is derived from an EMBL/GenBank/DDBJ whole genome shotgun (WGS) entry which is preliminary data.</text>
</comment>
<accession>A0A068SD96</accession>
<reference evidence="1" key="1">
    <citation type="submission" date="2013-08" db="EMBL/GenBank/DDBJ databases">
        <title>Gene expansion shapes genome architecture in the human pathogen Lichtheimia corymbifera: an evolutionary genomics analysis in the ancient terrestrial Mucorales (Mucoromycotina).</title>
        <authorList>
            <person name="Schwartze V.U."/>
            <person name="Winter S."/>
            <person name="Shelest E."/>
            <person name="Marcet-Houben M."/>
            <person name="Horn F."/>
            <person name="Wehner S."/>
            <person name="Hoffmann K."/>
            <person name="Riege K."/>
            <person name="Sammeth M."/>
            <person name="Nowrousian M."/>
            <person name="Valiante V."/>
            <person name="Linde J."/>
            <person name="Jacobsen I.D."/>
            <person name="Marz M."/>
            <person name="Brakhage A.A."/>
            <person name="Gabaldon T."/>
            <person name="Bocker S."/>
            <person name="Voigt K."/>
        </authorList>
    </citation>
    <scope>NUCLEOTIDE SEQUENCE [LARGE SCALE GENOMIC DNA]</scope>
    <source>
        <strain evidence="1">FSU 9682</strain>
    </source>
</reference>
<gene>
    <name evidence="1" type="ORF">LCOR_10052.1</name>
</gene>
<keyword evidence="2" id="KW-1185">Reference proteome</keyword>
<sequence length="82" mass="9388">MMDGVIRCCCYGDESISFMMRSTSRKGKKENGVMWILCWREPQAIASLGDVGQQQQQQQQQHACVTERYNVVMEVIPDQCTP</sequence>
<dbReference type="VEuPathDB" id="FungiDB:LCOR_10052.1"/>